<comment type="similarity">
    <text evidence="2">Belongs to the nucleoside triphosphate pyrophosphohydrolase family.</text>
</comment>
<evidence type="ECO:0000256" key="4">
    <source>
        <dbReference type="ARBA" id="ARBA00074799"/>
    </source>
</evidence>
<feature type="domain" description="NTP pyrophosphohydrolase MazG-like" evidence="5">
    <location>
        <begin position="30"/>
        <end position="103"/>
    </location>
</feature>
<dbReference type="PANTHER" id="PTHR30522">
    <property type="entry name" value="NUCLEOSIDE TRIPHOSPHATE PYROPHOSPHOHYDROLASE"/>
    <property type="match status" value="1"/>
</dbReference>
<dbReference type="HOGENOM" id="CLU_038356_0_1_6"/>
<keyword evidence="6" id="KW-0378">Hydrolase</keyword>
<dbReference type="NCBIfam" id="NF007113">
    <property type="entry name" value="PRK09562.1"/>
    <property type="match status" value="1"/>
</dbReference>
<evidence type="ECO:0000256" key="1">
    <source>
        <dbReference type="ARBA" id="ARBA00052141"/>
    </source>
</evidence>
<dbReference type="GO" id="GO:0046047">
    <property type="term" value="P:TTP catabolic process"/>
    <property type="evidence" value="ECO:0007669"/>
    <property type="project" value="TreeGrafter"/>
</dbReference>
<dbReference type="PANTHER" id="PTHR30522:SF0">
    <property type="entry name" value="NUCLEOSIDE TRIPHOSPHATE PYROPHOSPHOHYDROLASE"/>
    <property type="match status" value="1"/>
</dbReference>
<evidence type="ECO:0000259" key="5">
    <source>
        <dbReference type="Pfam" id="PF03819"/>
    </source>
</evidence>
<dbReference type="CDD" id="cd11528">
    <property type="entry name" value="NTP-PPase_MazG_Nterm"/>
    <property type="match status" value="1"/>
</dbReference>
<dbReference type="SUPFAM" id="SSF101386">
    <property type="entry name" value="all-alpha NTP pyrophosphatases"/>
    <property type="match status" value="2"/>
</dbReference>
<dbReference type="OrthoDB" id="9808939at2"/>
<dbReference type="InterPro" id="IPR048011">
    <property type="entry name" value="NTP-PPase_MazG-like_C"/>
</dbReference>
<evidence type="ECO:0000256" key="3">
    <source>
        <dbReference type="ARBA" id="ARBA00066372"/>
    </source>
</evidence>
<comment type="catalytic activity">
    <reaction evidence="1">
        <text>ATP + H2O = AMP + diphosphate + H(+)</text>
        <dbReference type="Rhea" id="RHEA:14245"/>
        <dbReference type="ChEBI" id="CHEBI:15377"/>
        <dbReference type="ChEBI" id="CHEBI:15378"/>
        <dbReference type="ChEBI" id="CHEBI:30616"/>
        <dbReference type="ChEBI" id="CHEBI:33019"/>
        <dbReference type="ChEBI" id="CHEBI:456215"/>
        <dbReference type="EC" id="3.6.1.8"/>
    </reaction>
</comment>
<dbReference type="GO" id="GO:0046076">
    <property type="term" value="P:dTTP catabolic process"/>
    <property type="evidence" value="ECO:0007669"/>
    <property type="project" value="TreeGrafter"/>
</dbReference>
<dbReference type="Pfam" id="PF03819">
    <property type="entry name" value="MazG"/>
    <property type="match status" value="2"/>
</dbReference>
<organism evidence="6 7">
    <name type="scientific">Isoalcanivorax pacificus W11-5</name>
    <dbReference type="NCBI Taxonomy" id="391936"/>
    <lineage>
        <taxon>Bacteria</taxon>
        <taxon>Pseudomonadati</taxon>
        <taxon>Pseudomonadota</taxon>
        <taxon>Gammaproteobacteria</taxon>
        <taxon>Oceanospirillales</taxon>
        <taxon>Alcanivoracaceae</taxon>
        <taxon>Isoalcanivorax</taxon>
    </lineage>
</organism>
<dbReference type="EMBL" id="CP004387">
    <property type="protein sequence ID" value="AJD48881.1"/>
    <property type="molecule type" value="Genomic_DNA"/>
</dbReference>
<keyword evidence="7" id="KW-1185">Reference proteome</keyword>
<dbReference type="GO" id="GO:0006950">
    <property type="term" value="P:response to stress"/>
    <property type="evidence" value="ECO:0007669"/>
    <property type="project" value="UniProtKB-ARBA"/>
</dbReference>
<gene>
    <name evidence="6" type="ORF">S7S_12345</name>
</gene>
<dbReference type="GO" id="GO:0006203">
    <property type="term" value="P:dGTP catabolic process"/>
    <property type="evidence" value="ECO:0007669"/>
    <property type="project" value="TreeGrafter"/>
</dbReference>
<dbReference type="CDD" id="cd11529">
    <property type="entry name" value="NTP-PPase_MazG_Cterm"/>
    <property type="match status" value="1"/>
</dbReference>
<dbReference type="NCBIfam" id="TIGR00444">
    <property type="entry name" value="mazG"/>
    <property type="match status" value="1"/>
</dbReference>
<dbReference type="RefSeq" id="WP_008738814.1">
    <property type="nucleotide sequence ID" value="NZ_CP004387.1"/>
</dbReference>
<dbReference type="KEGG" id="apac:S7S_12345"/>
<dbReference type="GO" id="GO:0046052">
    <property type="term" value="P:UTP catabolic process"/>
    <property type="evidence" value="ECO:0007669"/>
    <property type="project" value="TreeGrafter"/>
</dbReference>
<dbReference type="AlphaFoldDB" id="A0A0B4XP45"/>
<dbReference type="GO" id="GO:0046061">
    <property type="term" value="P:dATP catabolic process"/>
    <property type="evidence" value="ECO:0007669"/>
    <property type="project" value="TreeGrafter"/>
</dbReference>
<dbReference type="FunFam" id="1.10.287.1080:FF:000001">
    <property type="entry name" value="Nucleoside triphosphate pyrophosphohydrolase"/>
    <property type="match status" value="1"/>
</dbReference>
<protein>
    <recommendedName>
        <fullName evidence="4">Nucleoside triphosphate pyrophosphohydrolase</fullName>
        <ecNumber evidence="3">3.6.1.8</ecNumber>
    </recommendedName>
</protein>
<sequence length="264" mass="29333">MAQQHIIEDMLAVMARLRDPEHGCPWDLQQNFSTIAPYTVEEAFEVAEAIAAGDMHGLRDELGDLLLQVIFHARLAEEQGLFDFSDVTRGLIDKMIRRHPHVFGDQQGASIAQIKDTWEATKAAEHAQAGKARKSALDGVPEGLPALQRAAKLQKKAARVGFDWRDVQPVLAQVRAELDELEAAMQSGVAEEITDELGDVLFSVVNLSRHLKNDADMSLRGASHKFERRFRMMEQMAAEQGQSLDDMNVAALEALWVAAKARLK</sequence>
<evidence type="ECO:0000313" key="6">
    <source>
        <dbReference type="EMBL" id="AJD48881.1"/>
    </source>
</evidence>
<accession>A0A0B4XP45</accession>
<dbReference type="STRING" id="391936.S7S_12345"/>
<dbReference type="EC" id="3.6.1.8" evidence="3"/>
<name>A0A0B4XP45_9GAMM</name>
<dbReference type="Gene3D" id="1.10.287.1080">
    <property type="entry name" value="MazG-like"/>
    <property type="match status" value="2"/>
</dbReference>
<proteinExistence type="inferred from homology"/>
<dbReference type="InterPro" id="IPR004518">
    <property type="entry name" value="MazG-like_dom"/>
</dbReference>
<dbReference type="InterPro" id="IPR011551">
    <property type="entry name" value="NTP_PyrPHydrolase_MazG"/>
</dbReference>
<feature type="domain" description="NTP pyrophosphohydrolase MazG-like" evidence="5">
    <location>
        <begin position="170"/>
        <end position="229"/>
    </location>
</feature>
<dbReference type="Proteomes" id="UP000006764">
    <property type="component" value="Chromosome"/>
</dbReference>
<dbReference type="InterPro" id="IPR048015">
    <property type="entry name" value="NTP-PPase_MazG-like_N"/>
</dbReference>
<evidence type="ECO:0000256" key="2">
    <source>
        <dbReference type="ARBA" id="ARBA00061115"/>
    </source>
</evidence>
<dbReference type="GO" id="GO:0047693">
    <property type="term" value="F:ATP diphosphatase activity"/>
    <property type="evidence" value="ECO:0007669"/>
    <property type="project" value="UniProtKB-EC"/>
</dbReference>
<evidence type="ECO:0000313" key="7">
    <source>
        <dbReference type="Proteomes" id="UP000006764"/>
    </source>
</evidence>
<reference evidence="6 7" key="1">
    <citation type="journal article" date="2012" name="J. Bacteriol.">
        <title>Genome sequence of an alkane-degrading bacterium, Alcanivorax pacificus type strain W11-5, isolated from deep sea sediment.</title>
        <authorList>
            <person name="Lai Q."/>
            <person name="Shao Z."/>
        </authorList>
    </citation>
    <scope>NUCLEOTIDE SEQUENCE [LARGE SCALE GENOMIC DNA]</scope>
    <source>
        <strain evidence="6 7">W11-5</strain>
    </source>
</reference>
<dbReference type="FunFam" id="1.10.287.1080:FF:000003">
    <property type="entry name" value="Nucleoside triphosphate pyrophosphohydrolase"/>
    <property type="match status" value="1"/>
</dbReference>
<dbReference type="GO" id="GO:0046081">
    <property type="term" value="P:dUTP catabolic process"/>
    <property type="evidence" value="ECO:0007669"/>
    <property type="project" value="TreeGrafter"/>
</dbReference>